<organism evidence="2 3">
    <name type="scientific">Novosphingobium aureum</name>
    <dbReference type="NCBI Taxonomy" id="2792964"/>
    <lineage>
        <taxon>Bacteria</taxon>
        <taxon>Pseudomonadati</taxon>
        <taxon>Pseudomonadota</taxon>
        <taxon>Alphaproteobacteria</taxon>
        <taxon>Sphingomonadales</taxon>
        <taxon>Sphingomonadaceae</taxon>
        <taxon>Novosphingobium</taxon>
    </lineage>
</organism>
<dbReference type="EMBL" id="JADZGI010000002">
    <property type="protein sequence ID" value="MBH0114055.1"/>
    <property type="molecule type" value="Genomic_DNA"/>
</dbReference>
<keyword evidence="2" id="KW-0378">Hydrolase</keyword>
<dbReference type="GO" id="GO:0016787">
    <property type="term" value="F:hydrolase activity"/>
    <property type="evidence" value="ECO:0007669"/>
    <property type="project" value="UniProtKB-KW"/>
</dbReference>
<proteinExistence type="predicted"/>
<protein>
    <submittedName>
        <fullName evidence="2">Alpha/beta fold hydrolase</fullName>
    </submittedName>
</protein>
<evidence type="ECO:0000313" key="3">
    <source>
        <dbReference type="Proteomes" id="UP000617634"/>
    </source>
</evidence>
<dbReference type="PANTHER" id="PTHR46438">
    <property type="entry name" value="ALPHA/BETA-HYDROLASES SUPERFAMILY PROTEIN"/>
    <property type="match status" value="1"/>
</dbReference>
<dbReference type="PANTHER" id="PTHR46438:SF11">
    <property type="entry name" value="LIPASE-RELATED"/>
    <property type="match status" value="1"/>
</dbReference>
<gene>
    <name evidence="2" type="ORF">I5E68_14005</name>
</gene>
<dbReference type="Gene3D" id="3.40.50.1820">
    <property type="entry name" value="alpha/beta hydrolase"/>
    <property type="match status" value="1"/>
</dbReference>
<name>A0A931MM54_9SPHN</name>
<dbReference type="RefSeq" id="WP_197165086.1">
    <property type="nucleotide sequence ID" value="NZ_JADZGI010000002.1"/>
</dbReference>
<evidence type="ECO:0000313" key="2">
    <source>
        <dbReference type="EMBL" id="MBH0114055.1"/>
    </source>
</evidence>
<dbReference type="InterPro" id="IPR000073">
    <property type="entry name" value="AB_hydrolase_1"/>
</dbReference>
<dbReference type="Proteomes" id="UP000617634">
    <property type="component" value="Unassembled WGS sequence"/>
</dbReference>
<comment type="caution">
    <text evidence="2">The sequence shown here is derived from an EMBL/GenBank/DDBJ whole genome shotgun (WGS) entry which is preliminary data.</text>
</comment>
<dbReference type="Pfam" id="PF12697">
    <property type="entry name" value="Abhydrolase_6"/>
    <property type="match status" value="1"/>
</dbReference>
<dbReference type="SUPFAM" id="SSF53474">
    <property type="entry name" value="alpha/beta-Hydrolases"/>
    <property type="match status" value="1"/>
</dbReference>
<reference evidence="2" key="1">
    <citation type="submission" date="2020-11" db="EMBL/GenBank/DDBJ databases">
        <title>Novosphingobium aureum sp. nov., a marine bacterium isolated from sediment of a salt flat.</title>
        <authorList>
            <person name="Yoo Y."/>
            <person name="Kim J.-J."/>
        </authorList>
    </citation>
    <scope>NUCLEOTIDE SEQUENCE</scope>
    <source>
        <strain evidence="2">YJ-S2-02</strain>
    </source>
</reference>
<dbReference type="AlphaFoldDB" id="A0A931MM54"/>
<dbReference type="InterPro" id="IPR029058">
    <property type="entry name" value="AB_hydrolase_fold"/>
</dbReference>
<accession>A0A931MM54</accession>
<keyword evidence="3" id="KW-1185">Reference proteome</keyword>
<evidence type="ECO:0000259" key="1">
    <source>
        <dbReference type="Pfam" id="PF12697"/>
    </source>
</evidence>
<sequence length="268" mass="27730">MTTQTLTKTSGDAAITPQTKTVTIDGNETQYIVGGEGEPLLVVHTSGGPLWTPLLAMLAQGRKVIMPVLPGFGGSPLIETIGDLPALADWLAAFKQAVIGEDAVDLFGGSFGAQVSLYLAARTPGVVRDMVLEAPSGLAVGAAPPPPGKPVLFAYPDKAADLMPSAEIAAGNRAAFQAYGGPVAVDETLLGLLPAIEVPVLVIQGTLDAVTPPEAGRVLAGTLPNCKLTYVYDAGHGVQVDQPERMIKVVRHFLDKGPAFIVADRAYA</sequence>
<feature type="domain" description="AB hydrolase-1" evidence="1">
    <location>
        <begin position="41"/>
        <end position="247"/>
    </location>
</feature>